<dbReference type="Proteomes" id="UP000516380">
    <property type="component" value="Chromosome"/>
</dbReference>
<name>A0A7G1I723_MYCKA</name>
<protein>
    <recommendedName>
        <fullName evidence="3">CoA-transferase III family protein</fullName>
    </recommendedName>
</protein>
<dbReference type="Pfam" id="PF02515">
    <property type="entry name" value="CoA_transf_3"/>
    <property type="match status" value="1"/>
</dbReference>
<sequence>MRTDVDDWWEYGWVFHAMNTNKRSITLDLGSEDGRRLFLALAADADVVIENFSPRVMEHFGLTAEVLLKANPDSWSPACRPSD</sequence>
<dbReference type="Gene3D" id="3.40.50.10540">
    <property type="entry name" value="Crotonobetainyl-coa:carnitine coa-transferase, domain 1"/>
    <property type="match status" value="1"/>
</dbReference>
<evidence type="ECO:0008006" key="3">
    <source>
        <dbReference type="Google" id="ProtNLM"/>
    </source>
</evidence>
<dbReference type="InterPro" id="IPR050509">
    <property type="entry name" value="CoA-transferase_III"/>
</dbReference>
<evidence type="ECO:0000313" key="1">
    <source>
        <dbReference type="EMBL" id="BCI86767.1"/>
    </source>
</evidence>
<evidence type="ECO:0000313" key="2">
    <source>
        <dbReference type="Proteomes" id="UP000516380"/>
    </source>
</evidence>
<dbReference type="PANTHER" id="PTHR48228">
    <property type="entry name" value="SUCCINYL-COA--D-CITRAMALATE COA-TRANSFERASE"/>
    <property type="match status" value="1"/>
</dbReference>
<dbReference type="EMBL" id="AP023343">
    <property type="protein sequence ID" value="BCI86767.1"/>
    <property type="molecule type" value="Genomic_DNA"/>
</dbReference>
<dbReference type="GO" id="GO:0003824">
    <property type="term" value="F:catalytic activity"/>
    <property type="evidence" value="ECO:0007669"/>
    <property type="project" value="InterPro"/>
</dbReference>
<gene>
    <name evidence="1" type="ORF">NIIDMKKI_19730</name>
</gene>
<dbReference type="InterPro" id="IPR023606">
    <property type="entry name" value="CoA-Trfase_III_dom_1_sf"/>
</dbReference>
<accession>A0A7G1I723</accession>
<proteinExistence type="predicted"/>
<reference evidence="1 2" key="1">
    <citation type="submission" date="2020-07" db="EMBL/GenBank/DDBJ databases">
        <title>Mycobacterium kansasii (former subtype) with zoonotic potential isolated from diseased indoor pet cat, Japan.</title>
        <authorList>
            <person name="Fukano H."/>
            <person name="Terazono T."/>
            <person name="Hoshino Y."/>
        </authorList>
    </citation>
    <scope>NUCLEOTIDE SEQUENCE [LARGE SCALE GENOMIC DNA]</scope>
    <source>
        <strain evidence="1 2">Kuro-I</strain>
    </source>
</reference>
<organism evidence="1 2">
    <name type="scientific">Mycobacterium kansasii</name>
    <dbReference type="NCBI Taxonomy" id="1768"/>
    <lineage>
        <taxon>Bacteria</taxon>
        <taxon>Bacillati</taxon>
        <taxon>Actinomycetota</taxon>
        <taxon>Actinomycetes</taxon>
        <taxon>Mycobacteriales</taxon>
        <taxon>Mycobacteriaceae</taxon>
        <taxon>Mycobacterium</taxon>
    </lineage>
</organism>
<dbReference type="SUPFAM" id="SSF89796">
    <property type="entry name" value="CoA-transferase family III (CaiB/BaiF)"/>
    <property type="match status" value="1"/>
</dbReference>
<dbReference type="InterPro" id="IPR003673">
    <property type="entry name" value="CoA-Trfase_fam_III"/>
</dbReference>
<dbReference type="PANTHER" id="PTHR48228:SF5">
    <property type="entry name" value="ALPHA-METHYLACYL-COA RACEMASE"/>
    <property type="match status" value="1"/>
</dbReference>
<dbReference type="AlphaFoldDB" id="A0A7G1I723"/>
<keyword evidence="2" id="KW-1185">Reference proteome</keyword>